<proteinExistence type="inferred from homology"/>
<comment type="caution">
    <text evidence="2">The sequence shown here is derived from an EMBL/GenBank/DDBJ whole genome shotgun (WGS) entry which is preliminary data.</text>
</comment>
<dbReference type="Gene3D" id="3.40.830.10">
    <property type="entry name" value="LigB-like"/>
    <property type="match status" value="1"/>
</dbReference>
<dbReference type="HAMAP" id="MF_00055">
    <property type="entry name" value="MEMO1"/>
    <property type="match status" value="1"/>
</dbReference>
<sequence length="254" mass="28586">MPKVRKPTHSGSWYESNYAKLKAQIGSWMQDVQPEPGTHAQAIIAPHAGYSYSGHVMAYAYKHIDPSNVSRVFLLGPSHKLYTRKCLLSSTQSYETPLGSMQIDQEVCSQLLQTGEFEMMDVDTDEAEHSLELHTPYIVHIMGGKPFSLVPIMVGALSTSSEAKYGALLAPYLNDPSNCFIISSDFCHWGRRFSYTFFDQDQGPIWKSIQWLDKEGMDAIESQSPQRFADYLSTYRNTICGRHPIAVLLNVSHP</sequence>
<dbReference type="PANTHER" id="PTHR11060">
    <property type="entry name" value="PROTEIN MEMO1"/>
    <property type="match status" value="1"/>
</dbReference>
<dbReference type="CDD" id="cd07361">
    <property type="entry name" value="MEMO_like"/>
    <property type="match status" value="1"/>
</dbReference>
<reference evidence="2" key="1">
    <citation type="submission" date="2017-08" db="EMBL/GenBank/DDBJ databases">
        <authorList>
            <person name="Polle J.E."/>
            <person name="Barry K."/>
            <person name="Cushman J."/>
            <person name="Schmutz J."/>
            <person name="Tran D."/>
            <person name="Hathwaick L.T."/>
            <person name="Yim W.C."/>
            <person name="Jenkins J."/>
            <person name="Mckie-Krisberg Z.M."/>
            <person name="Prochnik S."/>
            <person name="Lindquist E."/>
            <person name="Dockter R.B."/>
            <person name="Adam C."/>
            <person name="Molina H."/>
            <person name="Bunkerborg J."/>
            <person name="Jin E."/>
            <person name="Buchheim M."/>
            <person name="Magnuson J."/>
        </authorList>
    </citation>
    <scope>NUCLEOTIDE SEQUENCE</scope>
    <source>
        <strain evidence="2">CCAP 19/18</strain>
    </source>
</reference>
<comment type="similarity">
    <text evidence="1">Belongs to the MEMO1 family.</text>
</comment>
<protein>
    <submittedName>
        <fullName evidence="2">MEMO1 family</fullName>
    </submittedName>
</protein>
<organism evidence="2 3">
    <name type="scientific">Dunaliella salina</name>
    <name type="common">Green alga</name>
    <name type="synonym">Protococcus salinus</name>
    <dbReference type="NCBI Taxonomy" id="3046"/>
    <lineage>
        <taxon>Eukaryota</taxon>
        <taxon>Viridiplantae</taxon>
        <taxon>Chlorophyta</taxon>
        <taxon>core chlorophytes</taxon>
        <taxon>Chlorophyceae</taxon>
        <taxon>CS clade</taxon>
        <taxon>Chlamydomonadales</taxon>
        <taxon>Dunaliellaceae</taxon>
        <taxon>Dunaliella</taxon>
    </lineage>
</organism>
<dbReference type="Pfam" id="PF01875">
    <property type="entry name" value="Memo"/>
    <property type="match status" value="1"/>
</dbReference>
<keyword evidence="3" id="KW-1185">Reference proteome</keyword>
<dbReference type="PANTHER" id="PTHR11060:SF0">
    <property type="entry name" value="PROTEIN MEMO1"/>
    <property type="match status" value="1"/>
</dbReference>
<dbReference type="NCBIfam" id="TIGR04336">
    <property type="entry name" value="AmmeMemoSam_B"/>
    <property type="match status" value="1"/>
</dbReference>
<evidence type="ECO:0000256" key="1">
    <source>
        <dbReference type="ARBA" id="ARBA00006315"/>
    </source>
</evidence>
<accession>A0ABQ7GE30</accession>
<evidence type="ECO:0000313" key="3">
    <source>
        <dbReference type="Proteomes" id="UP000815325"/>
    </source>
</evidence>
<evidence type="ECO:0000313" key="2">
    <source>
        <dbReference type="EMBL" id="KAF5832860.1"/>
    </source>
</evidence>
<dbReference type="InterPro" id="IPR002737">
    <property type="entry name" value="MEMO1_fam"/>
</dbReference>
<name>A0ABQ7GE30_DUNSA</name>
<dbReference type="EMBL" id="MU069844">
    <property type="protein sequence ID" value="KAF5832860.1"/>
    <property type="molecule type" value="Genomic_DNA"/>
</dbReference>
<gene>
    <name evidence="2" type="ORF">DUNSADRAFT_11081</name>
</gene>
<dbReference type="Proteomes" id="UP000815325">
    <property type="component" value="Unassembled WGS sequence"/>
</dbReference>